<gene>
    <name evidence="4" type="primary">CSON007681</name>
</gene>
<proteinExistence type="predicted"/>
<organism evidence="4">
    <name type="scientific">Culicoides sonorensis</name>
    <name type="common">Biting midge</name>
    <dbReference type="NCBI Taxonomy" id="179676"/>
    <lineage>
        <taxon>Eukaryota</taxon>
        <taxon>Metazoa</taxon>
        <taxon>Ecdysozoa</taxon>
        <taxon>Arthropoda</taxon>
        <taxon>Hexapoda</taxon>
        <taxon>Insecta</taxon>
        <taxon>Pterygota</taxon>
        <taxon>Neoptera</taxon>
        <taxon>Endopterygota</taxon>
        <taxon>Diptera</taxon>
        <taxon>Nematocera</taxon>
        <taxon>Chironomoidea</taxon>
        <taxon>Ceratopogonidae</taxon>
        <taxon>Ceratopogoninae</taxon>
        <taxon>Culicoides</taxon>
        <taxon>Monoculicoides</taxon>
    </lineage>
</organism>
<reference evidence="3" key="1">
    <citation type="submission" date="2018-04" db="EMBL/GenBank/DDBJ databases">
        <authorList>
            <person name="Go L.Y."/>
            <person name="Mitchell J.A."/>
        </authorList>
    </citation>
    <scope>NUCLEOTIDE SEQUENCE</scope>
    <source>
        <tissue evidence="3">Whole organism</tissue>
    </source>
</reference>
<keyword evidence="2" id="KW-0732">Signal</keyword>
<dbReference type="VEuPathDB" id="VectorBase:CSON007681"/>
<accession>A0A336LX16</accession>
<name>A0A336LX16_CULSO</name>
<feature type="signal peptide" evidence="2">
    <location>
        <begin position="1"/>
        <end position="21"/>
    </location>
</feature>
<evidence type="ECO:0000313" key="3">
    <source>
        <dbReference type="EMBL" id="SSW97802.1"/>
    </source>
</evidence>
<protein>
    <submittedName>
        <fullName evidence="4">CSON007681 protein</fullName>
    </submittedName>
</protein>
<evidence type="ECO:0000256" key="2">
    <source>
        <dbReference type="SAM" id="SignalP"/>
    </source>
</evidence>
<sequence>MKANIFINILILLAHLVQIFGLKCFKCNETERYTKKCVFDSSDEIECAIGEVCSFGRTVKSTNSPDLIGCETKENCDKDKANGIACDTCNTDLCNLYGRQVVTFENRVQVINRQPGTTIIKEEVLTRPGVANNNHGHFPGNNFPFFNMPNFGFGGFNNFGFHSQPSYMNQFFKPPGFGPTPSSSSYYPNSPNYQSQGNIPPYAPFVGPFGGPFSETVSESRPPFMPVVQELQPPIYVPPPPQGINGGQNEIENKLNVAPVQETIPGTLQETVYQFIENNNKAEATTETVKEEIPSTMIPIIEEEINSTSKPSSLATSLLEQFSTPNPSIETNRGPSISDLVLNLAANQNQDERKPSSEVETTTSEPIDYPVTIPEIIEQEIDTESPTLVTERNTLNTELPVNKDYIAIANRTDFATPNTSLHPADNQKNLISPTSAKTPLAARTNDEEDEVQVKNDEKKIQPDDLLFNIKTKLLQNENIKFPIVEQTVSGNVNSVTGNPILFESTINYENNSEDVPVFSKI</sequence>
<feature type="region of interest" description="Disordered" evidence="1">
    <location>
        <begin position="347"/>
        <end position="366"/>
    </location>
</feature>
<evidence type="ECO:0000313" key="4">
    <source>
        <dbReference type="EMBL" id="SSX18188.1"/>
    </source>
</evidence>
<feature type="chain" id="PRO_5033779061" evidence="2">
    <location>
        <begin position="22"/>
        <end position="521"/>
    </location>
</feature>
<dbReference type="EMBL" id="UFQT01000028">
    <property type="protein sequence ID" value="SSX18188.1"/>
    <property type="molecule type" value="Genomic_DNA"/>
</dbReference>
<evidence type="ECO:0000256" key="1">
    <source>
        <dbReference type="SAM" id="MobiDB-lite"/>
    </source>
</evidence>
<reference evidence="4" key="2">
    <citation type="submission" date="2018-07" db="EMBL/GenBank/DDBJ databases">
        <authorList>
            <person name="Quirk P.G."/>
            <person name="Krulwich T.A."/>
        </authorList>
    </citation>
    <scope>NUCLEOTIDE SEQUENCE</scope>
</reference>
<dbReference type="EMBL" id="UFQS01000028">
    <property type="protein sequence ID" value="SSW97802.1"/>
    <property type="molecule type" value="Genomic_DNA"/>
</dbReference>
<dbReference type="AlphaFoldDB" id="A0A336LX16"/>